<dbReference type="EMBL" id="CP000246">
    <property type="protein sequence ID" value="ABG82270.1"/>
    <property type="molecule type" value="Genomic_DNA"/>
</dbReference>
<sequence>MYNFFEEKFEQINKLKHLMTLSKGNNQAKTYKEQIEDIFKEFQRDYIREESNTMLILTKEELANFNGENGNPAYISIDGIIYDISNIELFKQSPYNSLKLGSDVTEAFDELNDGDESILRDIPMVGLLAEPEEAEIMNGVEEYYPQQRLKIMSSEELKKYNGENGSLAYVAIEGIVYDITNLSVLELFNGTKLRLGSDITEEFKTYYRGDKELLKDAKEVAILHDFNESQRGKHIERNLKELTLKELSKYDGKNGNPAYIAVNGIIYDVTNEAVFKKSPHNSVNLGVDINKEFNGCHNADEGVLSKLPIVGTVMLKKEPLVKDTGSKEFNINELSNYNGKNGKPPYIAVFGTVYDLTDVDKWQEKNIKVGCDLTGEYKEVYGNDKSHLKNLKVAGVLTCSLNDY</sequence>
<protein>
    <submittedName>
        <fullName evidence="3">Heme/steroid binding domain protein</fullName>
    </submittedName>
</protein>
<feature type="domain" description="Cytochrome b5 heme-binding" evidence="2">
    <location>
        <begin position="152"/>
        <end position="224"/>
    </location>
</feature>
<feature type="domain" description="Cytochrome b5 heme-binding" evidence="2">
    <location>
        <begin position="329"/>
        <end position="398"/>
    </location>
</feature>
<proteinExistence type="inferred from homology"/>
<gene>
    <name evidence="3" type="ordered locus">CPF_2822</name>
</gene>
<feature type="domain" description="Cytochrome b5 heme-binding" evidence="2">
    <location>
        <begin position="242"/>
        <end position="314"/>
    </location>
</feature>
<evidence type="ECO:0000313" key="4">
    <source>
        <dbReference type="Proteomes" id="UP000001823"/>
    </source>
</evidence>
<dbReference type="PaxDb" id="195103-CPF_2822"/>
<dbReference type="SMART" id="SM01117">
    <property type="entry name" value="Cyt-b5"/>
    <property type="match status" value="4"/>
</dbReference>
<dbReference type="InterPro" id="IPR036400">
    <property type="entry name" value="Cyt_B5-like_heme/steroid_sf"/>
</dbReference>
<keyword evidence="4" id="KW-1185">Reference proteome</keyword>
<dbReference type="Proteomes" id="UP000001823">
    <property type="component" value="Chromosome"/>
</dbReference>
<comment type="similarity">
    <text evidence="1">Belongs to the cytochrome b5 family. MAPR subfamily.</text>
</comment>
<dbReference type="RefSeq" id="WP_011591148.1">
    <property type="nucleotide sequence ID" value="NC_008261.1"/>
</dbReference>
<organism evidence="3 4">
    <name type="scientific">Clostridium perfringens (strain ATCC 13124 / DSM 756 / JCM 1290 / NCIMB 6125 / NCTC 8237 / Type A)</name>
    <dbReference type="NCBI Taxonomy" id="195103"/>
    <lineage>
        <taxon>Bacteria</taxon>
        <taxon>Bacillati</taxon>
        <taxon>Bacillota</taxon>
        <taxon>Clostridia</taxon>
        <taxon>Eubacteriales</taxon>
        <taxon>Clostridiaceae</taxon>
        <taxon>Clostridium</taxon>
    </lineage>
</organism>
<dbReference type="AlphaFoldDB" id="A0A0H2YN93"/>
<evidence type="ECO:0000256" key="1">
    <source>
        <dbReference type="ARBA" id="ARBA00038357"/>
    </source>
</evidence>
<dbReference type="eggNOG" id="COG4892">
    <property type="taxonomic scope" value="Bacteria"/>
</dbReference>
<reference evidence="3 4" key="1">
    <citation type="journal article" date="2006" name="Genome Res.">
        <title>Skewed genomic variability in strains of the toxigenic bacterial pathogen, Clostridium perfringens.</title>
        <authorList>
            <person name="Myers G.S."/>
            <person name="Rasko D.A."/>
            <person name="Cheung J.K."/>
            <person name="Ravel J."/>
            <person name="Seshadri R."/>
            <person name="Deboy R.T."/>
            <person name="Ren Q."/>
            <person name="Varga J."/>
            <person name="Awad M.M."/>
            <person name="Brinkac L.M."/>
            <person name="Daugherty S.C."/>
            <person name="Haft D.H."/>
            <person name="Dodson R.J."/>
            <person name="Madupu R."/>
            <person name="Nelson W.C."/>
            <person name="Rosovitz M.J."/>
            <person name="Sullivan S.A."/>
            <person name="Khouri H."/>
            <person name="Dimitrov G.I."/>
            <person name="Watkins K.L."/>
            <person name="Mulligan S."/>
            <person name="Benton J."/>
            <person name="Radune D."/>
            <person name="Fisher D.J."/>
            <person name="Atkins H.S."/>
            <person name="Hiscox T."/>
            <person name="Jost B.H."/>
            <person name="Billington S.J."/>
            <person name="Songer J.G."/>
            <person name="McClane B.A."/>
            <person name="Titball R.W."/>
            <person name="Rood J.I."/>
            <person name="Melville S.B."/>
            <person name="Paulsen I.T."/>
        </authorList>
    </citation>
    <scope>NUCLEOTIDE SEQUENCE [LARGE SCALE GENOMIC DNA]</scope>
    <source>
        <strain evidence="4">ATCC 13124 / DSM 756 / JCM 1290 / NCIMB 6125 / NCTC 8237 / S 107 / Type A</strain>
    </source>
</reference>
<dbReference type="HOGENOM" id="CLU_854918_0_0_9"/>
<name>A0A0H2YN93_CLOP1</name>
<accession>A0A0H2YN93</accession>
<evidence type="ECO:0000313" key="3">
    <source>
        <dbReference type="EMBL" id="ABG82270.1"/>
    </source>
</evidence>
<evidence type="ECO:0000259" key="2">
    <source>
        <dbReference type="SMART" id="SM01117"/>
    </source>
</evidence>
<dbReference type="InterPro" id="IPR050577">
    <property type="entry name" value="MAPR/NEUFC/NENF-like"/>
</dbReference>
<dbReference type="KEGG" id="cpf:CPF_2822"/>
<dbReference type="PANTHER" id="PTHR10281">
    <property type="entry name" value="MEMBRANE-ASSOCIATED PROGESTERONE RECEPTOR COMPONENT-RELATED"/>
    <property type="match status" value="1"/>
</dbReference>
<feature type="domain" description="Cytochrome b5 heme-binding" evidence="2">
    <location>
        <begin position="57"/>
        <end position="129"/>
    </location>
</feature>
<dbReference type="Gene3D" id="3.10.120.10">
    <property type="entry name" value="Cytochrome b5-like heme/steroid binding domain"/>
    <property type="match status" value="4"/>
</dbReference>
<dbReference type="Pfam" id="PF00173">
    <property type="entry name" value="Cyt-b5"/>
    <property type="match status" value="2"/>
</dbReference>
<dbReference type="PANTHER" id="PTHR10281:SF76">
    <property type="entry name" value="CALCUTTA CUP-RELATED"/>
    <property type="match status" value="1"/>
</dbReference>
<dbReference type="InterPro" id="IPR001199">
    <property type="entry name" value="Cyt_B5-like_heme/steroid-bd"/>
</dbReference>
<dbReference type="SUPFAM" id="SSF55856">
    <property type="entry name" value="Cytochrome b5-like heme/steroid binding domain"/>
    <property type="match status" value="4"/>
</dbReference>